<dbReference type="AlphaFoldDB" id="A0A0P0IIE9"/>
<protein>
    <submittedName>
        <fullName evidence="5">4'-phosphopantetheinyl transferase sfp</fullName>
        <ecNumber evidence="5">2.7.8.-</ecNumber>
    </submittedName>
</protein>
<dbReference type="OrthoDB" id="9808281at2"/>
<dbReference type="InterPro" id="IPR050559">
    <property type="entry name" value="P-Pant_transferase_sf"/>
</dbReference>
<dbReference type="InterPro" id="IPR008278">
    <property type="entry name" value="4-PPantetheinyl_Trfase_dom"/>
</dbReference>
<dbReference type="KEGG" id="bvr:BVIR_3126"/>
<reference evidence="6" key="1">
    <citation type="journal article" date="2016" name="Genome Announc.">
        <title>Revised genome sequence of the purple photosynthetic bacterium Blastochloris viridis.</title>
        <authorList>
            <person name="Liu L.N."/>
            <person name="Faulkner M."/>
            <person name="Liu X."/>
            <person name="Huang F."/>
            <person name="Darby A.C."/>
            <person name="Hall N."/>
        </authorList>
    </citation>
    <scope>NUCLEOTIDE SEQUENCE [LARGE SCALE GENOMIC DNA]</scope>
    <source>
        <strain evidence="6">ATCC 19567 / DSM 133 / F</strain>
    </source>
</reference>
<organism evidence="5 6">
    <name type="scientific">Blastochloris viridis</name>
    <name type="common">Rhodopseudomonas viridis</name>
    <dbReference type="NCBI Taxonomy" id="1079"/>
    <lineage>
        <taxon>Bacteria</taxon>
        <taxon>Pseudomonadati</taxon>
        <taxon>Pseudomonadota</taxon>
        <taxon>Alphaproteobacteria</taxon>
        <taxon>Hyphomicrobiales</taxon>
        <taxon>Blastochloridaceae</taxon>
        <taxon>Blastochloris</taxon>
    </lineage>
</organism>
<evidence type="ECO:0000256" key="3">
    <source>
        <dbReference type="SAM" id="MobiDB-lite"/>
    </source>
</evidence>
<dbReference type="InterPro" id="IPR037143">
    <property type="entry name" value="4-PPantetheinyl_Trfase_dom_sf"/>
</dbReference>
<feature type="domain" description="4'-phosphopantetheinyl transferase" evidence="4">
    <location>
        <begin position="149"/>
        <end position="218"/>
    </location>
</feature>
<gene>
    <name evidence="5" type="primary">sfp</name>
    <name evidence="5" type="ORF">BVIRIDIS_25700</name>
</gene>
<evidence type="ECO:0000256" key="2">
    <source>
        <dbReference type="ARBA" id="ARBA00022679"/>
    </source>
</evidence>
<evidence type="ECO:0000259" key="4">
    <source>
        <dbReference type="Pfam" id="PF01648"/>
    </source>
</evidence>
<keyword evidence="2 5" id="KW-0808">Transferase</keyword>
<dbReference type="Pfam" id="PF01648">
    <property type="entry name" value="ACPS"/>
    <property type="match status" value="1"/>
</dbReference>
<name>A0A0P0IIE9_BLAVI</name>
<dbReference type="EMBL" id="LN907867">
    <property type="protein sequence ID" value="CUU43547.1"/>
    <property type="molecule type" value="Genomic_DNA"/>
</dbReference>
<dbReference type="Proteomes" id="UP000065734">
    <property type="component" value="Chromosome I"/>
</dbReference>
<evidence type="ECO:0000313" key="6">
    <source>
        <dbReference type="Proteomes" id="UP000065734"/>
    </source>
</evidence>
<evidence type="ECO:0000313" key="5">
    <source>
        <dbReference type="EMBL" id="CUU43547.1"/>
    </source>
</evidence>
<dbReference type="STRING" id="1079.BVIR_3126"/>
<dbReference type="GO" id="GO:0019878">
    <property type="term" value="P:lysine biosynthetic process via aminoadipic acid"/>
    <property type="evidence" value="ECO:0007669"/>
    <property type="project" value="TreeGrafter"/>
</dbReference>
<proteinExistence type="inferred from homology"/>
<accession>A0A0P0IIE9</accession>
<dbReference type="Gene3D" id="3.90.470.20">
    <property type="entry name" value="4'-phosphopantetheinyl transferase domain"/>
    <property type="match status" value="1"/>
</dbReference>
<feature type="region of interest" description="Disordered" evidence="3">
    <location>
        <begin position="223"/>
        <end position="242"/>
    </location>
</feature>
<dbReference type="GO" id="GO:0000287">
    <property type="term" value="F:magnesium ion binding"/>
    <property type="evidence" value="ECO:0007669"/>
    <property type="project" value="InterPro"/>
</dbReference>
<dbReference type="GO" id="GO:0005829">
    <property type="term" value="C:cytosol"/>
    <property type="evidence" value="ECO:0007669"/>
    <property type="project" value="TreeGrafter"/>
</dbReference>
<dbReference type="SUPFAM" id="SSF56214">
    <property type="entry name" value="4'-phosphopantetheinyl transferase"/>
    <property type="match status" value="2"/>
</dbReference>
<comment type="similarity">
    <text evidence="1">Belongs to the P-Pant transferase superfamily. Gsp/Sfp/HetI/AcpT family.</text>
</comment>
<dbReference type="GO" id="GO:0008897">
    <property type="term" value="F:holo-[acyl-carrier-protein] synthase activity"/>
    <property type="evidence" value="ECO:0007669"/>
    <property type="project" value="InterPro"/>
</dbReference>
<dbReference type="EC" id="2.7.8.-" evidence="5"/>
<sequence length="282" mass="29742">MWMAVPRCAAERTVCARRTPGAGIGPPRWASSRDAGDPGPIGAGEVQVWLIDLDAVTDVALGQDLAILGPQERGRAAAFATPTLRARHVAAHGALRRILSVHLGVPAATLAFCTSAWGRPFLSDTSRPFDFSLSHSGRLAVLAVSAGVRVGVDLERLCPDPPYEIAAAAFSAAERTLLARLAQDERAAAFYALWTRKEALAKGIGCGLDMDLTGLDVSPGLRLSGRPAPGRPRPRWSGGSSGEGSWRFHAMPDIPGFAAALALGGRARHVICRLYDRSLIAA</sequence>
<evidence type="ECO:0000256" key="1">
    <source>
        <dbReference type="ARBA" id="ARBA00010990"/>
    </source>
</evidence>
<keyword evidence="6" id="KW-1185">Reference proteome</keyword>
<dbReference type="PANTHER" id="PTHR12215:SF10">
    <property type="entry name" value="L-AMINOADIPATE-SEMIALDEHYDE DEHYDROGENASE-PHOSPHOPANTETHEINYL TRANSFERASE"/>
    <property type="match status" value="1"/>
</dbReference>
<dbReference type="PANTHER" id="PTHR12215">
    <property type="entry name" value="PHOSPHOPANTETHEINE TRANSFERASE"/>
    <property type="match status" value="1"/>
</dbReference>